<gene>
    <name evidence="2" type="ORF">SAMN06297358_2094</name>
</gene>
<accession>A0A285ZZN0</accession>
<feature type="transmembrane region" description="Helical" evidence="1">
    <location>
        <begin position="102"/>
        <end position="122"/>
    </location>
</feature>
<keyword evidence="1" id="KW-1133">Transmembrane helix</keyword>
<dbReference type="AlphaFoldDB" id="A0A285ZZN0"/>
<protein>
    <submittedName>
        <fullName evidence="2">Uncharacterized protein</fullName>
    </submittedName>
</protein>
<evidence type="ECO:0000313" key="2">
    <source>
        <dbReference type="EMBL" id="SOD15119.1"/>
    </source>
</evidence>
<keyword evidence="3" id="KW-1185">Reference proteome</keyword>
<evidence type="ECO:0000256" key="1">
    <source>
        <dbReference type="SAM" id="Phobius"/>
    </source>
</evidence>
<name>A0A285ZZN0_9SPHI</name>
<dbReference type="EMBL" id="OCMT01000002">
    <property type="protein sequence ID" value="SOD15119.1"/>
    <property type="molecule type" value="Genomic_DNA"/>
</dbReference>
<proteinExistence type="predicted"/>
<organism evidence="2 3">
    <name type="scientific">Pedobacter xixiisoli</name>
    <dbReference type="NCBI Taxonomy" id="1476464"/>
    <lineage>
        <taxon>Bacteria</taxon>
        <taxon>Pseudomonadati</taxon>
        <taxon>Bacteroidota</taxon>
        <taxon>Sphingobacteriia</taxon>
        <taxon>Sphingobacteriales</taxon>
        <taxon>Sphingobacteriaceae</taxon>
        <taxon>Pedobacter</taxon>
    </lineage>
</organism>
<feature type="transmembrane region" description="Helical" evidence="1">
    <location>
        <begin position="52"/>
        <end position="73"/>
    </location>
</feature>
<dbReference type="RefSeq" id="WP_138765802.1">
    <property type="nucleotide sequence ID" value="NZ_OCMT01000002.1"/>
</dbReference>
<dbReference type="Proteomes" id="UP000219281">
    <property type="component" value="Unassembled WGS sequence"/>
</dbReference>
<reference evidence="3" key="1">
    <citation type="submission" date="2017-09" db="EMBL/GenBank/DDBJ databases">
        <authorList>
            <person name="Varghese N."/>
            <person name="Submissions S."/>
        </authorList>
    </citation>
    <scope>NUCLEOTIDE SEQUENCE [LARGE SCALE GENOMIC DNA]</scope>
    <source>
        <strain evidence="3">CGMCC 1.12803</strain>
    </source>
</reference>
<feature type="transmembrane region" description="Helical" evidence="1">
    <location>
        <begin position="20"/>
        <end position="46"/>
    </location>
</feature>
<keyword evidence="1" id="KW-0812">Transmembrane</keyword>
<dbReference type="OrthoDB" id="770639at2"/>
<evidence type="ECO:0000313" key="3">
    <source>
        <dbReference type="Proteomes" id="UP000219281"/>
    </source>
</evidence>
<keyword evidence="1" id="KW-0472">Membrane</keyword>
<sequence length="123" mass="14153">MKSLILYLNNRLKPLPIRFWHILSITIICWLAMPYLFGAFGTIVGFVDFGMLHVILLAFCCWLLAVVSSYLLFRLLLLRMGMPDINEMIHHLKILDLWEQHLIYLACYALLLCSAIGALIAIC</sequence>